<dbReference type="RefSeq" id="WP_173269014.1">
    <property type="nucleotide sequence ID" value="NZ_JABMKV010000001.1"/>
</dbReference>
<dbReference type="Proteomes" id="UP000762110">
    <property type="component" value="Unassembled WGS sequence"/>
</dbReference>
<keyword evidence="3" id="KW-0732">Signal</keyword>
<dbReference type="SUPFAM" id="SSF48452">
    <property type="entry name" value="TPR-like"/>
    <property type="match status" value="1"/>
</dbReference>
<feature type="chain" id="PRO_5045579152" description="Tetratricopeptide repeat protein" evidence="3">
    <location>
        <begin position="20"/>
        <end position="360"/>
    </location>
</feature>
<evidence type="ECO:0000256" key="2">
    <source>
        <dbReference type="ARBA" id="ARBA00022803"/>
    </source>
</evidence>
<evidence type="ECO:0000256" key="1">
    <source>
        <dbReference type="ARBA" id="ARBA00022737"/>
    </source>
</evidence>
<dbReference type="EMBL" id="JABMKV010000001">
    <property type="protein sequence ID" value="NQX30834.1"/>
    <property type="molecule type" value="Genomic_DNA"/>
</dbReference>
<dbReference type="Pfam" id="PF14559">
    <property type="entry name" value="TPR_19"/>
    <property type="match status" value="1"/>
</dbReference>
<dbReference type="InterPro" id="IPR011990">
    <property type="entry name" value="TPR-like_helical_dom_sf"/>
</dbReference>
<keyword evidence="2" id="KW-0802">TPR repeat</keyword>
<evidence type="ECO:0000313" key="4">
    <source>
        <dbReference type="EMBL" id="NQX30834.1"/>
    </source>
</evidence>
<evidence type="ECO:0008006" key="6">
    <source>
        <dbReference type="Google" id="ProtNLM"/>
    </source>
</evidence>
<dbReference type="PANTHER" id="PTHR44943">
    <property type="entry name" value="CELLULOSE SYNTHASE OPERON PROTEIN C"/>
    <property type="match status" value="1"/>
</dbReference>
<feature type="signal peptide" evidence="3">
    <location>
        <begin position="1"/>
        <end position="19"/>
    </location>
</feature>
<sequence length="360" mass="39982">MKKILLSMLFVGVATLANAQKSEVAEAKKTWDLYSIMATKNPYDKSMLSLNNGLKHTDNAIANEKSKIMPDAWSYRALFASAIAYTDSVNLDNALAKQKIAVEAIAQAKSLDTKGDQKENIQSAEITIRNAINSRAIRAYNKKDYANALTLFNEMTALNPTDTAMYINAGVTAKLAQNYPEAIKNFKKVISFNVPETKNFYAETISMTLSNLKDTTASLDLLKEAIAKYPDDADFVGIETDIYIAKGDIAKSQEALKKLIAKDPSKAIYQYLMGDTYYKQALALQTDRSKLDPKKVKEFDAITAKMVGFIDQSIPFYKKAIELDPKLVPALESLKQIYGFKNDSVNFADIKKRLDAIPAN</sequence>
<proteinExistence type="predicted"/>
<evidence type="ECO:0000256" key="3">
    <source>
        <dbReference type="SAM" id="SignalP"/>
    </source>
</evidence>
<keyword evidence="1" id="KW-0677">Repeat</keyword>
<gene>
    <name evidence="4" type="ORF">HQN85_03810</name>
</gene>
<dbReference type="Gene3D" id="1.25.40.10">
    <property type="entry name" value="Tetratricopeptide repeat domain"/>
    <property type="match status" value="1"/>
</dbReference>
<organism evidence="4 5">
    <name type="scientific">Pedobacter boryungensis</name>
    <dbReference type="NCBI Taxonomy" id="869962"/>
    <lineage>
        <taxon>Bacteria</taxon>
        <taxon>Pseudomonadati</taxon>
        <taxon>Bacteroidota</taxon>
        <taxon>Sphingobacteriia</taxon>
        <taxon>Sphingobacteriales</taxon>
        <taxon>Sphingobacteriaceae</taxon>
        <taxon>Pedobacter</taxon>
    </lineage>
</organism>
<evidence type="ECO:0000313" key="5">
    <source>
        <dbReference type="Proteomes" id="UP000762110"/>
    </source>
</evidence>
<comment type="caution">
    <text evidence="4">The sequence shown here is derived from an EMBL/GenBank/DDBJ whole genome shotgun (WGS) entry which is preliminary data.</text>
</comment>
<dbReference type="PANTHER" id="PTHR44943:SF4">
    <property type="entry name" value="TPR REPEAT-CONTAINING PROTEIN MJ0798"/>
    <property type="match status" value="1"/>
</dbReference>
<accession>A0ABX2DB70</accession>
<name>A0ABX2DB70_9SPHI</name>
<reference evidence="4 5" key="1">
    <citation type="submission" date="2020-05" db="EMBL/GenBank/DDBJ databases">
        <title>Description of Pedobacter foliorum sp. nov.</title>
        <authorList>
            <person name="Qi S."/>
            <person name="Carlier A."/>
            <person name="Cnockaert M."/>
            <person name="Vandamme P."/>
        </authorList>
    </citation>
    <scope>NUCLEOTIDE SEQUENCE [LARGE SCALE GENOMIC DNA]</scope>
    <source>
        <strain evidence="4 5">LMG 31300</strain>
    </source>
</reference>
<protein>
    <recommendedName>
        <fullName evidence="6">Tetratricopeptide repeat protein</fullName>
    </recommendedName>
</protein>
<dbReference type="InterPro" id="IPR051685">
    <property type="entry name" value="Ycf3/AcsC/BcsC/TPR_MFPF"/>
</dbReference>
<keyword evidence="5" id="KW-1185">Reference proteome</keyword>